<dbReference type="InterPro" id="IPR017896">
    <property type="entry name" value="4Fe4S_Fe-S-bd"/>
</dbReference>
<keyword evidence="17" id="KW-1185">Reference proteome</keyword>
<keyword evidence="6" id="KW-0677">Repeat</keyword>
<evidence type="ECO:0000256" key="8">
    <source>
        <dbReference type="ARBA" id="ARBA00022982"/>
    </source>
</evidence>
<feature type="binding site" evidence="12">
    <location>
        <position position="74"/>
    </location>
    <ligand>
        <name>[4Fe-4S] cluster</name>
        <dbReference type="ChEBI" id="CHEBI:49883"/>
        <label>1</label>
    </ligand>
</feature>
<dbReference type="EMBL" id="AP010872">
    <property type="protein sequence ID" value="BAH83283.1"/>
    <property type="molecule type" value="Genomic_DNA"/>
</dbReference>
<dbReference type="Pfam" id="PF14697">
    <property type="entry name" value="Fer4_21"/>
    <property type="match status" value="1"/>
</dbReference>
<evidence type="ECO:0000256" key="7">
    <source>
        <dbReference type="ARBA" id="ARBA00022967"/>
    </source>
</evidence>
<feature type="binding site" evidence="12">
    <location>
        <position position="129"/>
    </location>
    <ligand>
        <name>[4Fe-4S] cluster</name>
        <dbReference type="ChEBI" id="CHEBI:49883"/>
        <label>3</label>
    </ligand>
</feature>
<evidence type="ECO:0000256" key="13">
    <source>
        <dbReference type="SAM" id="Phobius"/>
    </source>
</evidence>
<dbReference type="SUPFAM" id="SSF54862">
    <property type="entry name" value="4Fe-4S ferredoxins"/>
    <property type="match status" value="1"/>
</dbReference>
<dbReference type="KEGG" id="icp:ICMP_430"/>
<evidence type="ECO:0000256" key="9">
    <source>
        <dbReference type="ARBA" id="ARBA00023004"/>
    </source>
</evidence>
<dbReference type="PROSITE" id="PS51656">
    <property type="entry name" value="4FE4S"/>
    <property type="match status" value="1"/>
</dbReference>
<dbReference type="GO" id="GO:0051539">
    <property type="term" value="F:4 iron, 4 sulfur cluster binding"/>
    <property type="evidence" value="ECO:0007669"/>
    <property type="project" value="UniProtKB-KW"/>
</dbReference>
<keyword evidence="10 12" id="KW-0411">Iron-sulfur</keyword>
<keyword evidence="8" id="KW-0249">Electron transport</keyword>
<evidence type="ECO:0000256" key="4">
    <source>
        <dbReference type="ARBA" id="ARBA00022519"/>
    </source>
</evidence>
<keyword evidence="9 12" id="KW-0408">Iron</keyword>
<reference evidence="16 17" key="1">
    <citation type="journal article" date="2011" name="Genome Biol. Evol.">
        <title>Reductive evolution of bacterial genome in insect gut environment.</title>
        <authorList>
            <person name="Nikoh N."/>
            <person name="Hosokawa T."/>
            <person name="Ohshima K."/>
            <person name="Hattori M."/>
            <person name="Fukatsu T."/>
        </authorList>
    </citation>
    <scope>NUCLEOTIDE SEQUENCE [LARGE SCALE GENOMIC DNA]</scope>
    <source>
        <strain evidence="16 17">Mpkobe</strain>
    </source>
</reference>
<dbReference type="GO" id="GO:0046872">
    <property type="term" value="F:metal ion binding"/>
    <property type="evidence" value="ECO:0007669"/>
    <property type="project" value="UniProtKB-KW"/>
</dbReference>
<dbReference type="HOGENOM" id="CLU_063448_2_0_6"/>
<dbReference type="GO" id="GO:0009055">
    <property type="term" value="F:electron transfer activity"/>
    <property type="evidence" value="ECO:0007669"/>
    <property type="project" value="InterPro"/>
</dbReference>
<organism evidence="16 17">
    <name type="scientific">Candidatus Ishikawaella capsulata Mpkobe</name>
    <dbReference type="NCBI Taxonomy" id="476281"/>
    <lineage>
        <taxon>Bacteria</taxon>
        <taxon>Pseudomonadati</taxon>
        <taxon>Pseudomonadota</taxon>
        <taxon>Gammaproteobacteria</taxon>
        <taxon>Enterobacterales</taxon>
        <taxon>Enterobacteriaceae</taxon>
        <taxon>Candidatus Ishikawella</taxon>
    </lineage>
</organism>
<feature type="binding site" evidence="12">
    <location>
        <position position="125"/>
    </location>
    <ligand>
        <name>[4Fe-4S] cluster</name>
        <dbReference type="ChEBI" id="CHEBI:49883"/>
        <label>2</label>
    </ligand>
</feature>
<dbReference type="Pfam" id="PF04060">
    <property type="entry name" value="FeS"/>
    <property type="match status" value="1"/>
</dbReference>
<evidence type="ECO:0000259" key="15">
    <source>
        <dbReference type="PROSITE" id="PS51656"/>
    </source>
</evidence>
<feature type="domain" description="4Fe-4S" evidence="15">
    <location>
        <begin position="32"/>
        <end position="91"/>
    </location>
</feature>
<comment type="cofactor">
    <cofactor evidence="12">
        <name>[4Fe-4S] cluster</name>
        <dbReference type="ChEBI" id="CHEBI:49883"/>
    </cofactor>
    <text evidence="12">Binds 3 [4Fe-4S] clusters.</text>
</comment>
<evidence type="ECO:0000313" key="16">
    <source>
        <dbReference type="EMBL" id="BAH83283.1"/>
    </source>
</evidence>
<gene>
    <name evidence="16" type="primary">rsxB</name>
    <name evidence="16" type="ORF">ICMP_430</name>
</gene>
<feature type="binding site" evidence="12">
    <location>
        <position position="155"/>
    </location>
    <ligand>
        <name>[4Fe-4S] cluster</name>
        <dbReference type="ChEBI" id="CHEBI:49883"/>
        <label>3</label>
    </ligand>
</feature>
<dbReference type="GO" id="GO:0005886">
    <property type="term" value="C:plasma membrane"/>
    <property type="evidence" value="ECO:0007669"/>
    <property type="project" value="InterPro"/>
</dbReference>
<evidence type="ECO:0000256" key="2">
    <source>
        <dbReference type="ARBA" id="ARBA00022475"/>
    </source>
</evidence>
<name>C5WD77_9ENTR</name>
<keyword evidence="13" id="KW-0812">Transmembrane</keyword>
<feature type="domain" description="4Fe-4S ferredoxin-type" evidence="14">
    <location>
        <begin position="110"/>
        <end position="139"/>
    </location>
</feature>
<dbReference type="InterPro" id="IPR016463">
    <property type="entry name" value="RnfB/RsxB_Proteobac"/>
</dbReference>
<dbReference type="Proteomes" id="UP000061704">
    <property type="component" value="Chromosome"/>
</dbReference>
<evidence type="ECO:0000256" key="11">
    <source>
        <dbReference type="ARBA" id="ARBA00023136"/>
    </source>
</evidence>
<keyword evidence="13" id="KW-1133">Transmembrane helix</keyword>
<keyword evidence="2" id="KW-1003">Cell membrane</keyword>
<dbReference type="Gene3D" id="3.30.70.20">
    <property type="match status" value="1"/>
</dbReference>
<dbReference type="STRING" id="476281.ICMP_430"/>
<keyword evidence="11 13" id="KW-0472">Membrane</keyword>
<evidence type="ECO:0000256" key="3">
    <source>
        <dbReference type="ARBA" id="ARBA00022485"/>
    </source>
</evidence>
<keyword evidence="3 12" id="KW-0004">4Fe-4S</keyword>
<keyword evidence="7" id="KW-1278">Translocase</keyword>
<dbReference type="GO" id="GO:0022900">
    <property type="term" value="P:electron transport chain"/>
    <property type="evidence" value="ECO:0007669"/>
    <property type="project" value="InterPro"/>
</dbReference>
<dbReference type="PANTHER" id="PTHR42859:SF3">
    <property type="entry name" value="ION-TRANSLOCATING OXIDOREDUCTASE COMPLEX SUBUNIT B"/>
    <property type="match status" value="1"/>
</dbReference>
<evidence type="ECO:0000256" key="6">
    <source>
        <dbReference type="ARBA" id="ARBA00022737"/>
    </source>
</evidence>
<feature type="binding site" evidence="12">
    <location>
        <position position="119"/>
    </location>
    <ligand>
        <name>[4Fe-4S] cluster</name>
        <dbReference type="ChEBI" id="CHEBI:49883"/>
        <label>2</label>
    </ligand>
</feature>
<feature type="binding site" evidence="12">
    <location>
        <position position="52"/>
    </location>
    <ligand>
        <name>[4Fe-4S] cluster</name>
        <dbReference type="ChEBI" id="CHEBI:49883"/>
        <label>1</label>
    </ligand>
</feature>
<evidence type="ECO:0000259" key="14">
    <source>
        <dbReference type="PROSITE" id="PS51379"/>
    </source>
</evidence>
<feature type="domain" description="4Fe-4S ferredoxin-type" evidence="14">
    <location>
        <begin position="140"/>
        <end position="169"/>
    </location>
</feature>
<dbReference type="InterPro" id="IPR010207">
    <property type="entry name" value="Elect_transpt_cplx_RnfB/RsxB"/>
</dbReference>
<keyword evidence="4" id="KW-0997">Cell inner membrane</keyword>
<dbReference type="Gene3D" id="1.10.15.40">
    <property type="entry name" value="Electron transport complex subunit B, putative Fe-S cluster"/>
    <property type="match status" value="1"/>
</dbReference>
<evidence type="ECO:0000256" key="10">
    <source>
        <dbReference type="ARBA" id="ARBA00023014"/>
    </source>
</evidence>
<protein>
    <submittedName>
        <fullName evidence="16">Member of SoxR-reducing complex</fullName>
    </submittedName>
</protein>
<keyword evidence="5 12" id="KW-0479">Metal-binding</keyword>
<dbReference type="RefSeq" id="WP_052456827.1">
    <property type="nucleotide sequence ID" value="NZ_AP010872.1"/>
</dbReference>
<dbReference type="InterPro" id="IPR007202">
    <property type="entry name" value="4Fe-4S_dom"/>
</dbReference>
<evidence type="ECO:0000256" key="1">
    <source>
        <dbReference type="ARBA" id="ARBA00022448"/>
    </source>
</evidence>
<keyword evidence="1" id="KW-0813">Transport</keyword>
<proteinExistence type="predicted"/>
<feature type="binding site" evidence="12">
    <location>
        <position position="149"/>
    </location>
    <ligand>
        <name>[4Fe-4S] cluster</name>
        <dbReference type="ChEBI" id="CHEBI:49883"/>
        <label>3</label>
    </ligand>
</feature>
<dbReference type="InterPro" id="IPR017900">
    <property type="entry name" value="4Fe4S_Fe_S_CS"/>
</dbReference>
<dbReference type="PANTHER" id="PTHR42859">
    <property type="entry name" value="OXIDOREDUCTASE"/>
    <property type="match status" value="1"/>
</dbReference>
<dbReference type="AlphaFoldDB" id="C5WD77"/>
<evidence type="ECO:0000256" key="12">
    <source>
        <dbReference type="PIRSR" id="PIRSR005784-1"/>
    </source>
</evidence>
<dbReference type="PROSITE" id="PS00198">
    <property type="entry name" value="4FE4S_FER_1"/>
    <property type="match status" value="1"/>
</dbReference>
<feature type="transmembrane region" description="Helical" evidence="13">
    <location>
        <begin position="12"/>
        <end position="30"/>
    </location>
</feature>
<evidence type="ECO:0000256" key="5">
    <source>
        <dbReference type="ARBA" id="ARBA00022723"/>
    </source>
</evidence>
<accession>C5WD77</accession>
<dbReference type="PROSITE" id="PS51379">
    <property type="entry name" value="4FE4S_FER_2"/>
    <property type="match status" value="2"/>
</dbReference>
<feature type="binding site" evidence="12">
    <location>
        <position position="122"/>
    </location>
    <ligand>
        <name>[4Fe-4S] cluster</name>
        <dbReference type="ChEBI" id="CHEBI:49883"/>
        <label>2</label>
    </ligand>
</feature>
<dbReference type="InterPro" id="IPR050294">
    <property type="entry name" value="RnfB_subfamily"/>
</dbReference>
<sequence>MNICISIIEISILSLLLGAILGYVSHYFLLLPSDNLSKCIDDILPQKQCRKCGYADCFSYANAISSKNEQINKCIPGGNDTIRKIAYLLNLDIEDVSLVDGNEAHSAWNQVAWINEVACIGCTKCVQICPVDAIIGSKRTLHTVMGKFCTGCELCIHSCPTNCIQMKSVNIIATNHNSS</sequence>
<dbReference type="NCBIfam" id="TIGR01944">
    <property type="entry name" value="rnfB"/>
    <property type="match status" value="1"/>
</dbReference>
<feature type="binding site" evidence="12">
    <location>
        <position position="49"/>
    </location>
    <ligand>
        <name>[4Fe-4S] cluster</name>
        <dbReference type="ChEBI" id="CHEBI:49883"/>
        <label>1</label>
    </ligand>
</feature>
<dbReference type="OrthoDB" id="9789936at2"/>
<dbReference type="PIRSF" id="PIRSF005784">
    <property type="entry name" value="Elect_transpt_RnfB"/>
    <property type="match status" value="1"/>
</dbReference>
<feature type="binding site" evidence="12">
    <location>
        <position position="159"/>
    </location>
    <ligand>
        <name>[4Fe-4S] cluster</name>
        <dbReference type="ChEBI" id="CHEBI:49883"/>
        <label>2</label>
    </ligand>
</feature>
<feature type="binding site" evidence="12">
    <location>
        <position position="152"/>
    </location>
    <ligand>
        <name>[4Fe-4S] cluster</name>
        <dbReference type="ChEBI" id="CHEBI:49883"/>
        <label>3</label>
    </ligand>
</feature>
<feature type="binding site" evidence="12">
    <location>
        <position position="57"/>
    </location>
    <ligand>
        <name>[4Fe-4S] cluster</name>
        <dbReference type="ChEBI" id="CHEBI:49883"/>
        <label>1</label>
    </ligand>
</feature>
<evidence type="ECO:0000313" key="17">
    <source>
        <dbReference type="Proteomes" id="UP000061704"/>
    </source>
</evidence>